<keyword evidence="7 12" id="KW-0040">ANK repeat</keyword>
<comment type="caution">
    <text evidence="16">The sequence shown here is derived from an EMBL/GenBank/DDBJ whole genome shotgun (WGS) entry which is preliminary data.</text>
</comment>
<evidence type="ECO:0000313" key="16">
    <source>
        <dbReference type="EMBL" id="CAH3120894.1"/>
    </source>
</evidence>
<evidence type="ECO:0000256" key="5">
    <source>
        <dbReference type="ARBA" id="ARBA00022737"/>
    </source>
</evidence>
<feature type="transmembrane region" description="Helical" evidence="14">
    <location>
        <begin position="946"/>
        <end position="972"/>
    </location>
</feature>
<dbReference type="InterPro" id="IPR002110">
    <property type="entry name" value="Ankyrin_rpt"/>
</dbReference>
<keyword evidence="17" id="KW-1185">Reference proteome</keyword>
<feature type="repeat" description="ANK" evidence="12">
    <location>
        <begin position="256"/>
        <end position="288"/>
    </location>
</feature>
<dbReference type="GO" id="GO:1902495">
    <property type="term" value="C:transmembrane transporter complex"/>
    <property type="evidence" value="ECO:0007669"/>
    <property type="project" value="TreeGrafter"/>
</dbReference>
<evidence type="ECO:0000256" key="12">
    <source>
        <dbReference type="PROSITE-ProRule" id="PRU00023"/>
    </source>
</evidence>
<feature type="repeat" description="ANK" evidence="12">
    <location>
        <begin position="324"/>
        <end position="356"/>
    </location>
</feature>
<keyword evidence="5" id="KW-0677">Repeat</keyword>
<dbReference type="PANTHER" id="PTHR47143">
    <property type="entry name" value="TRANSIENT RECEPTOR POTENTIAL CATION CHANNEL PROTEIN PAINLESS"/>
    <property type="match status" value="1"/>
</dbReference>
<keyword evidence="4 14" id="KW-0812">Transmembrane</keyword>
<feature type="transmembrane region" description="Helical" evidence="14">
    <location>
        <begin position="872"/>
        <end position="894"/>
    </location>
</feature>
<keyword evidence="6 14" id="KW-1133">Transmembrane helix</keyword>
<evidence type="ECO:0000256" key="4">
    <source>
        <dbReference type="ARBA" id="ARBA00022692"/>
    </source>
</evidence>
<evidence type="ECO:0000259" key="15">
    <source>
        <dbReference type="Pfam" id="PF00520"/>
    </source>
</evidence>
<dbReference type="InterPro" id="IPR005821">
    <property type="entry name" value="Ion_trans_dom"/>
</dbReference>
<feature type="coiled-coil region" evidence="13">
    <location>
        <begin position="1056"/>
        <end position="1090"/>
    </location>
</feature>
<feature type="transmembrane region" description="Helical" evidence="14">
    <location>
        <begin position="805"/>
        <end position="822"/>
    </location>
</feature>
<evidence type="ECO:0000256" key="13">
    <source>
        <dbReference type="SAM" id="Coils"/>
    </source>
</evidence>
<accession>A0AAU9WPJ6</accession>
<feature type="repeat" description="ANK" evidence="12">
    <location>
        <begin position="528"/>
        <end position="550"/>
    </location>
</feature>
<dbReference type="Pfam" id="PF12796">
    <property type="entry name" value="Ank_2"/>
    <property type="match status" value="5"/>
</dbReference>
<evidence type="ECO:0000256" key="8">
    <source>
        <dbReference type="ARBA" id="ARBA00023065"/>
    </source>
</evidence>
<sequence length="1097" mass="122850">IDNARLRSGGTQRSNASLNKVDPWFDNDSVELINYNPGDVDGTRILVPNVEVYRPTMNSFIYFSNENFAAKVNVNTLNREGVAPIHRAVRINDVGALASLLESGADINLADRTGSTPLITAARFNRSEVVKFLLERGANPLIGNESFPISPLHEAARRGFTEICILLLNDSRIKATTINYGHVSPLHMACFGGDRATCELILKHGADVTYISKVTKNTPLHFAAWNGDEYNCKLLINAASKTLSSVSEYINTRNKEGSTAFHVACMRGNVNVAELFLRHGADHDSHNWSENMSPLHHAAKCGFVELVELLILYGVVVVDARDSNIRTPLHSAATFNHVRIVELLVENGADLETKDQLSMTPLLLAVSHGACHSVKALLDCGADITAVDSSLNSCLHLAVIFNKPEMVKLLLERDGDKLIRCREKDLKTVFHLAAVLKDPKILEILVQRAPKTEEYFCLRDAHEKLPIHDAAASGSLNCLRVLTLCPFLVNERDREGSSPLHLAASNKHTEACELLILKGAEVTSSDTHGRTALHLAVKAGSLKTVKIVLNYLLLSTLEEKDEDGNTPLHIACRYNRLDILHFFLDQGADVTALNNRKMTCLDAAIEWEAKDVTMTLMKHERWEEMLQCSPCVGVQPMRKLIEKLPDVAEVVLDKCITYSPHPPSHEEFSVTFNLVHLDPEPDCHSYFGPACMAKDRREKLLNHSVTQALLRWKWLILGKCVTLINCVVMAAFVILFSYLFVEERNKFNFSLTSSEKAANGDVKINSSFELTVAYVILAFLIVQLIKEVIQIIWQRFSYFRDITNLSELVMYVLVWIFILPHMTERIIYSTQTQWIAGILGLLLSYINFTLSLRRFGGLGLYVTMYVEVLYTFLKVMSTFMIALIGFTLVFYALLKEQGNFSSFWYAFAKIHVTMVGELDYSNMLVNKAVDNEAVPGTNIPYVPLPTLTFCLFLAFILLGSVVLVNLLVGLAVGDIESIQRTASLRALIDQVFLVDDIVKSYPRWILRKIYRSSLRIKPNQNSFMKWVTLSATDITGSDFVEMLLNGASSGNSSDSCRQAQLQEEIHEERMQKLQATVEAQSKLLEAMAERLNIKDYE</sequence>
<dbReference type="Gene3D" id="1.25.40.20">
    <property type="entry name" value="Ankyrin repeat-containing domain"/>
    <property type="match status" value="4"/>
</dbReference>
<organism evidence="16 17">
    <name type="scientific">Pocillopora meandrina</name>
    <dbReference type="NCBI Taxonomy" id="46732"/>
    <lineage>
        <taxon>Eukaryota</taxon>
        <taxon>Metazoa</taxon>
        <taxon>Cnidaria</taxon>
        <taxon>Anthozoa</taxon>
        <taxon>Hexacorallia</taxon>
        <taxon>Scleractinia</taxon>
        <taxon>Astrocoeniina</taxon>
        <taxon>Pocilloporidae</taxon>
        <taxon>Pocillopora</taxon>
    </lineage>
</organism>
<dbReference type="PANTHER" id="PTHR47143:SF1">
    <property type="entry name" value="ION_TRANS DOMAIN-CONTAINING PROTEIN"/>
    <property type="match status" value="1"/>
</dbReference>
<reference evidence="16 17" key="1">
    <citation type="submission" date="2022-05" db="EMBL/GenBank/DDBJ databases">
        <authorList>
            <consortium name="Genoscope - CEA"/>
            <person name="William W."/>
        </authorList>
    </citation>
    <scope>NUCLEOTIDE SEQUENCE [LARGE SCALE GENOMIC DNA]</scope>
</reference>
<keyword evidence="10" id="KW-0325">Glycoprotein</keyword>
<evidence type="ECO:0000256" key="14">
    <source>
        <dbReference type="SAM" id="Phobius"/>
    </source>
</evidence>
<dbReference type="AlphaFoldDB" id="A0AAU9WPJ6"/>
<feature type="transmembrane region" description="Helical" evidence="14">
    <location>
        <begin position="834"/>
        <end position="852"/>
    </location>
</feature>
<feature type="repeat" description="ANK" evidence="12">
    <location>
        <begin position="181"/>
        <end position="213"/>
    </location>
</feature>
<dbReference type="Pfam" id="PF00023">
    <property type="entry name" value="Ank"/>
    <property type="match status" value="2"/>
</dbReference>
<evidence type="ECO:0000313" key="17">
    <source>
        <dbReference type="Proteomes" id="UP001159428"/>
    </source>
</evidence>
<feature type="repeat" description="ANK" evidence="12">
    <location>
        <begin position="80"/>
        <end position="112"/>
    </location>
</feature>
<evidence type="ECO:0000256" key="1">
    <source>
        <dbReference type="ARBA" id="ARBA00004141"/>
    </source>
</evidence>
<evidence type="ECO:0000256" key="6">
    <source>
        <dbReference type="ARBA" id="ARBA00022989"/>
    </source>
</evidence>
<dbReference type="Pfam" id="PF00520">
    <property type="entry name" value="Ion_trans"/>
    <property type="match status" value="1"/>
</dbReference>
<keyword evidence="13" id="KW-0175">Coiled coil</keyword>
<feature type="repeat" description="ANK" evidence="12">
    <location>
        <begin position="113"/>
        <end position="145"/>
    </location>
</feature>
<evidence type="ECO:0000256" key="11">
    <source>
        <dbReference type="ARBA" id="ARBA00023303"/>
    </source>
</evidence>
<proteinExistence type="predicted"/>
<evidence type="ECO:0000256" key="2">
    <source>
        <dbReference type="ARBA" id="ARBA00022448"/>
    </source>
</evidence>
<feature type="repeat" description="ANK" evidence="12">
    <location>
        <begin position="290"/>
        <end position="315"/>
    </location>
</feature>
<keyword evidence="11" id="KW-0407">Ion channel</keyword>
<evidence type="ECO:0000256" key="7">
    <source>
        <dbReference type="ARBA" id="ARBA00023043"/>
    </source>
</evidence>
<feature type="non-terminal residue" evidence="16">
    <location>
        <position position="1"/>
    </location>
</feature>
<dbReference type="Proteomes" id="UP001159428">
    <property type="component" value="Unassembled WGS sequence"/>
</dbReference>
<evidence type="ECO:0000256" key="9">
    <source>
        <dbReference type="ARBA" id="ARBA00023136"/>
    </source>
</evidence>
<dbReference type="SMART" id="SM00248">
    <property type="entry name" value="ANK"/>
    <property type="match status" value="16"/>
</dbReference>
<evidence type="ECO:0000256" key="3">
    <source>
        <dbReference type="ARBA" id="ARBA00022606"/>
    </source>
</evidence>
<dbReference type="SUPFAM" id="SSF48403">
    <property type="entry name" value="Ankyrin repeat"/>
    <property type="match status" value="2"/>
</dbReference>
<gene>
    <name evidence="16" type="ORF">PMEA_00008940</name>
</gene>
<dbReference type="EMBL" id="CALNXJ010000018">
    <property type="protein sequence ID" value="CAH3120894.1"/>
    <property type="molecule type" value="Genomic_DNA"/>
</dbReference>
<dbReference type="InterPro" id="IPR052076">
    <property type="entry name" value="TRP_cation_channel"/>
</dbReference>
<keyword evidence="3" id="KW-0716">Sensory transduction</keyword>
<dbReference type="PROSITE" id="PS50088">
    <property type="entry name" value="ANK_REPEAT"/>
    <property type="match status" value="10"/>
</dbReference>
<dbReference type="InterPro" id="IPR036770">
    <property type="entry name" value="Ankyrin_rpt-contain_sf"/>
</dbReference>
<keyword evidence="9 14" id="KW-0472">Membrane</keyword>
<dbReference type="PROSITE" id="PS50297">
    <property type="entry name" value="ANK_REP_REGION"/>
    <property type="match status" value="10"/>
</dbReference>
<keyword evidence="8" id="KW-0406">Ion transport</keyword>
<evidence type="ECO:0000256" key="10">
    <source>
        <dbReference type="ARBA" id="ARBA00023180"/>
    </source>
</evidence>
<protein>
    <recommendedName>
        <fullName evidence="15">Ion transport domain-containing protein</fullName>
    </recommendedName>
</protein>
<name>A0AAU9WPJ6_9CNID</name>
<feature type="repeat" description="ANK" evidence="12">
    <location>
        <begin position="495"/>
        <end position="527"/>
    </location>
</feature>
<feature type="repeat" description="ANK" evidence="12">
    <location>
        <begin position="357"/>
        <end position="389"/>
    </location>
</feature>
<dbReference type="GO" id="GO:0005216">
    <property type="term" value="F:monoatomic ion channel activity"/>
    <property type="evidence" value="ECO:0007669"/>
    <property type="project" value="InterPro"/>
</dbReference>
<feature type="domain" description="Ion transport" evidence="15">
    <location>
        <begin position="719"/>
        <end position="982"/>
    </location>
</feature>
<comment type="subcellular location">
    <subcellularLocation>
        <location evidence="1">Membrane</location>
        <topology evidence="1">Multi-pass membrane protein</topology>
    </subcellularLocation>
</comment>
<feature type="repeat" description="ANK" evidence="12">
    <location>
        <begin position="563"/>
        <end position="595"/>
    </location>
</feature>
<dbReference type="PRINTS" id="PR01415">
    <property type="entry name" value="ANKYRIN"/>
</dbReference>
<feature type="transmembrane region" description="Helical" evidence="14">
    <location>
        <begin position="720"/>
        <end position="741"/>
    </location>
</feature>
<keyword evidence="2" id="KW-0813">Transport</keyword>